<feature type="chain" id="PRO_5043140032" evidence="2">
    <location>
        <begin position="23"/>
        <end position="80"/>
    </location>
</feature>
<dbReference type="Proteomes" id="UP000270296">
    <property type="component" value="Unassembled WGS sequence"/>
</dbReference>
<gene>
    <name evidence="3" type="ORF">SBAD_LOCUS3871</name>
</gene>
<evidence type="ECO:0000256" key="2">
    <source>
        <dbReference type="SAM" id="SignalP"/>
    </source>
</evidence>
<feature type="region of interest" description="Disordered" evidence="1">
    <location>
        <begin position="49"/>
        <end position="80"/>
    </location>
</feature>
<evidence type="ECO:0000256" key="1">
    <source>
        <dbReference type="SAM" id="MobiDB-lite"/>
    </source>
</evidence>
<name>A0A183IJS5_9BILA</name>
<accession>A0A183IJS5</accession>
<reference evidence="3 4" key="2">
    <citation type="submission" date="2018-11" db="EMBL/GenBank/DDBJ databases">
        <authorList>
            <consortium name="Pathogen Informatics"/>
        </authorList>
    </citation>
    <scope>NUCLEOTIDE SEQUENCE [LARGE SCALE GENOMIC DNA]</scope>
</reference>
<dbReference type="WBParaSite" id="SBAD_0000404501-mRNA-1">
    <property type="protein sequence ID" value="SBAD_0000404501-mRNA-1"/>
    <property type="gene ID" value="SBAD_0000404501"/>
</dbReference>
<feature type="signal peptide" evidence="2">
    <location>
        <begin position="1"/>
        <end position="22"/>
    </location>
</feature>
<keyword evidence="2" id="KW-0732">Signal</keyword>
<organism evidence="5">
    <name type="scientific">Soboliphyme baturini</name>
    <dbReference type="NCBI Taxonomy" id="241478"/>
    <lineage>
        <taxon>Eukaryota</taxon>
        <taxon>Metazoa</taxon>
        <taxon>Ecdysozoa</taxon>
        <taxon>Nematoda</taxon>
        <taxon>Enoplea</taxon>
        <taxon>Dorylaimia</taxon>
        <taxon>Dioctophymatida</taxon>
        <taxon>Dioctophymatoidea</taxon>
        <taxon>Soboliphymatidae</taxon>
        <taxon>Soboliphyme</taxon>
    </lineage>
</organism>
<feature type="compositionally biased region" description="Acidic residues" evidence="1">
    <location>
        <begin position="60"/>
        <end position="70"/>
    </location>
</feature>
<evidence type="ECO:0000313" key="4">
    <source>
        <dbReference type="Proteomes" id="UP000270296"/>
    </source>
</evidence>
<evidence type="ECO:0000313" key="3">
    <source>
        <dbReference type="EMBL" id="VDP02639.1"/>
    </source>
</evidence>
<protein>
    <submittedName>
        <fullName evidence="5">Secreted protein</fullName>
    </submittedName>
</protein>
<keyword evidence="4" id="KW-1185">Reference proteome</keyword>
<evidence type="ECO:0000313" key="5">
    <source>
        <dbReference type="WBParaSite" id="SBAD_0000404501-mRNA-1"/>
    </source>
</evidence>
<reference evidence="5" key="1">
    <citation type="submission" date="2016-06" db="UniProtKB">
        <authorList>
            <consortium name="WormBaseParasite"/>
        </authorList>
    </citation>
    <scope>IDENTIFICATION</scope>
</reference>
<proteinExistence type="predicted"/>
<dbReference type="EMBL" id="UZAM01008000">
    <property type="protein sequence ID" value="VDP02639.1"/>
    <property type="molecule type" value="Genomic_DNA"/>
</dbReference>
<sequence>MRSTVKQYLMVLLLLNAMSVEYEEPRRLLKNRGRPRTFDNYNLLHVPSGDCGRSNTSTAVEDEIQEEDEGVSQQRDRYPF</sequence>
<dbReference type="AlphaFoldDB" id="A0A183IJS5"/>